<evidence type="ECO:0000259" key="1">
    <source>
        <dbReference type="Pfam" id="PF26103"/>
    </source>
</evidence>
<protein>
    <recommendedName>
        <fullName evidence="1">Epg5-like central TPR repeats domain-containing protein</fullName>
    </recommendedName>
</protein>
<dbReference type="InterPro" id="IPR059030">
    <property type="entry name" value="TPR_Epg5_mid"/>
</dbReference>
<dbReference type="PANTHER" id="PTHR31139:SF4">
    <property type="entry name" value="ECTOPIC P GRANULES PROTEIN 5 HOMOLOG"/>
    <property type="match status" value="1"/>
</dbReference>
<dbReference type="OrthoDB" id="75419at2759"/>
<name>A0A1X7SMN5_AMPQE</name>
<feature type="domain" description="Epg5-like central TPR repeats" evidence="1">
    <location>
        <begin position="102"/>
        <end position="164"/>
    </location>
</feature>
<dbReference type="GO" id="GO:0097352">
    <property type="term" value="P:autophagosome maturation"/>
    <property type="evidence" value="ECO:0007669"/>
    <property type="project" value="TreeGrafter"/>
</dbReference>
<organism evidence="2">
    <name type="scientific">Amphimedon queenslandica</name>
    <name type="common">Sponge</name>
    <dbReference type="NCBI Taxonomy" id="400682"/>
    <lineage>
        <taxon>Eukaryota</taxon>
        <taxon>Metazoa</taxon>
        <taxon>Porifera</taxon>
        <taxon>Demospongiae</taxon>
        <taxon>Heteroscleromorpha</taxon>
        <taxon>Haplosclerida</taxon>
        <taxon>Niphatidae</taxon>
        <taxon>Amphimedon</taxon>
    </lineage>
</organism>
<dbReference type="GO" id="GO:0005737">
    <property type="term" value="C:cytoplasm"/>
    <property type="evidence" value="ECO:0007669"/>
    <property type="project" value="TreeGrafter"/>
</dbReference>
<dbReference type="PANTHER" id="PTHR31139">
    <property type="entry name" value="ECTOPIC P GRANULES PROTEIN 5 HOMOLOG"/>
    <property type="match status" value="1"/>
</dbReference>
<evidence type="ECO:0000313" key="2">
    <source>
        <dbReference type="EnsemblMetazoa" id="Aqu2.1.03336_001"/>
    </source>
</evidence>
<dbReference type="InParanoid" id="A0A1X7SMN5"/>
<dbReference type="Pfam" id="PF26103">
    <property type="entry name" value="TPR_Epg5"/>
    <property type="match status" value="1"/>
</dbReference>
<sequence length="177" mass="19954">LTPHPHWEQRVPQNRQEHQELLSALSCPVSFDLCKAVARTEHVVGELSKLSESNDSEALSNGVSLFYEVLKFITSETKQYPPTCQFLSSCIQILGQEFIHRDPSQTATILQLLLAQRSLGDILAPLFDPNLCPPDFISMYVSVREVAIKEGPTIAFSTLTKVSTHIYHETERVQLEF</sequence>
<proteinExistence type="predicted"/>
<dbReference type="AlphaFoldDB" id="A0A1X7SMN5"/>
<dbReference type="InterPro" id="IPR051436">
    <property type="entry name" value="Autophagy-related_EPG5"/>
</dbReference>
<reference evidence="2" key="1">
    <citation type="submission" date="2017-05" db="UniProtKB">
        <authorList>
            <consortium name="EnsemblMetazoa"/>
        </authorList>
    </citation>
    <scope>IDENTIFICATION</scope>
</reference>
<dbReference type="EnsemblMetazoa" id="Aqu2.1.03336_001">
    <property type="protein sequence ID" value="Aqu2.1.03336_001"/>
    <property type="gene ID" value="Aqu2.1.03336"/>
</dbReference>
<accession>A0A1X7SMN5</accession>